<organism evidence="1">
    <name type="scientific">freshwater metagenome</name>
    <dbReference type="NCBI Taxonomy" id="449393"/>
    <lineage>
        <taxon>unclassified sequences</taxon>
        <taxon>metagenomes</taxon>
        <taxon>ecological metagenomes</taxon>
    </lineage>
</organism>
<proteinExistence type="predicted"/>
<sequence>MAALGNPELNRIVAAAQTPLWDVTTGEGSTIMATRDSGVDGMPYVVIIGRSGRGYRASLYMPGDDITVEGDVIGEVAGNPREIGRQIRALLEDADLSSN</sequence>
<name>A0A6J6WAT0_9ZZZZ</name>
<evidence type="ECO:0000313" key="1">
    <source>
        <dbReference type="EMBL" id="CAB4781029.1"/>
    </source>
</evidence>
<dbReference type="AlphaFoldDB" id="A0A6J6WAT0"/>
<accession>A0A6J6WAT0</accession>
<reference evidence="1" key="1">
    <citation type="submission" date="2020-05" db="EMBL/GenBank/DDBJ databases">
        <authorList>
            <person name="Chiriac C."/>
            <person name="Salcher M."/>
            <person name="Ghai R."/>
            <person name="Kavagutti S V."/>
        </authorList>
    </citation>
    <scope>NUCLEOTIDE SEQUENCE</scope>
</reference>
<dbReference type="EMBL" id="CAFAAB010000045">
    <property type="protein sequence ID" value="CAB4781029.1"/>
    <property type="molecule type" value="Genomic_DNA"/>
</dbReference>
<gene>
    <name evidence="1" type="ORF">UFOPK2958_00540</name>
</gene>
<protein>
    <submittedName>
        <fullName evidence="1">Unannotated protein</fullName>
    </submittedName>
</protein>